<keyword evidence="3" id="KW-1185">Reference proteome</keyword>
<feature type="domain" description="RepB-like DNA primase" evidence="1">
    <location>
        <begin position="46"/>
        <end position="144"/>
    </location>
</feature>
<sequence length="735" mass="79193">MTSVVTHHAVGDVDGTIDAIEAHSETPGANVYLGAQVMRRGLARGSRGTEADIVAVLALVIDLDADTGKTGEMPVEPSYVIETSPGNYQPFIIFDRPLSREEAKPLAVALKRATGSDHGTADVAHVWRIPGTHNWPNKKKIERGRPSDPATVTVDLEWDGELTSLEELRTALQPWMTAPVDGKQAAIGELPEVDGIVVSEDAASMLAENDVGDRSEHASRVVERLAFEGHTAEEAMALFLAASGDWLKRYKTEALARADCSRLWTKYGQQHVDMREAGAQAAAGLVVRKAKEVPEAANDNSAAAEPPRLLPALPSMCRDPFSLSSAGGILAEISEWITETAIIPVPELSLTSAIALLGGMFGDRALGPTRSGLNLYLATVMGVASGKGHAPKSIISLSSSAGKPGAVTNGDPTSYAAIERILRKNISTVCVFDELGVTLQDVNNRHKSSASASIRKFLLTIYDQADSTFHGRQYASSETKGDESPLIGPALTILGMTTPSTLYAGLSDESLNDGFLSRFVFIEGEGPETVSAPRLNRSVSLPKELIASLKRAYDSFPKEPKSATQLFSPKYQIPFEGGEDGEAYRLWSDVFHWQHSKVWSVREYHVNGRAAENTIRLASIRAVSRQPSMPFVSADDVEWGWAIVHRSISVITDGVDRHMAGSMAESLRKAIVRALSQAKGKTLPWSQLLQREGVSQADSEDVAKSITWLVETGKVADLSGRSKPGARASFKLLEE</sequence>
<evidence type="ECO:0000259" key="1">
    <source>
        <dbReference type="Pfam" id="PF16793"/>
    </source>
</evidence>
<evidence type="ECO:0000313" key="3">
    <source>
        <dbReference type="Proteomes" id="UP000272706"/>
    </source>
</evidence>
<dbReference type="Gene3D" id="3.30.70.1790">
    <property type="entry name" value="RepB DNA-primase, N-terminal domain"/>
    <property type="match status" value="1"/>
</dbReference>
<dbReference type="RefSeq" id="WP_120017065.1">
    <property type="nucleotide sequence ID" value="NZ_QZWZ01000024.1"/>
</dbReference>
<evidence type="ECO:0000313" key="2">
    <source>
        <dbReference type="EMBL" id="RJT32781.1"/>
    </source>
</evidence>
<comment type="caution">
    <text evidence="2">The sequence shown here is derived from an EMBL/GenBank/DDBJ whole genome shotgun (WGS) entry which is preliminary data.</text>
</comment>
<name>A0A3A5KNP9_9HYPH</name>
<dbReference type="Pfam" id="PF16793">
    <property type="entry name" value="RepB_primase"/>
    <property type="match status" value="1"/>
</dbReference>
<dbReference type="Proteomes" id="UP000272706">
    <property type="component" value="Unassembled WGS sequence"/>
</dbReference>
<protein>
    <submittedName>
        <fullName evidence="2">DUF3987 domain-containing protein</fullName>
    </submittedName>
</protein>
<dbReference type="EMBL" id="QZWZ01000024">
    <property type="protein sequence ID" value="RJT32781.1"/>
    <property type="molecule type" value="Genomic_DNA"/>
</dbReference>
<dbReference type="InterPro" id="IPR039459">
    <property type="entry name" value="RepB-like_DNA_primase_dom"/>
</dbReference>
<organism evidence="2 3">
    <name type="scientific">Mesorhizobium waimense</name>
    <dbReference type="NCBI Taxonomy" id="1300307"/>
    <lineage>
        <taxon>Bacteria</taxon>
        <taxon>Pseudomonadati</taxon>
        <taxon>Pseudomonadota</taxon>
        <taxon>Alphaproteobacteria</taxon>
        <taxon>Hyphomicrobiales</taxon>
        <taxon>Phyllobacteriaceae</taxon>
        <taxon>Mesorhizobium</taxon>
    </lineage>
</organism>
<reference evidence="2 3" key="1">
    <citation type="submission" date="2018-09" db="EMBL/GenBank/DDBJ databases">
        <title>Mesorhizobium carmichaelinearum sp. nov. isolated from Carmichaelinea spp. root nodules in New Zealand.</title>
        <authorList>
            <person name="De Meyer S.E."/>
        </authorList>
    </citation>
    <scope>NUCLEOTIDE SEQUENCE [LARGE SCALE GENOMIC DNA]</scope>
    <source>
        <strain evidence="2 3">ICMP19557</strain>
    </source>
</reference>
<dbReference type="AlphaFoldDB" id="A0A3A5KNP9"/>
<gene>
    <name evidence="2" type="ORF">D3227_25620</name>
</gene>
<proteinExistence type="predicted"/>
<dbReference type="Pfam" id="PF13148">
    <property type="entry name" value="DUF3987"/>
    <property type="match status" value="1"/>
</dbReference>
<dbReference type="InterPro" id="IPR025048">
    <property type="entry name" value="DUF3987"/>
</dbReference>
<accession>A0A3A5KNP9</accession>
<dbReference type="OrthoDB" id="5453446at2"/>